<dbReference type="InterPro" id="IPR042635">
    <property type="entry name" value="MEGF10/SREC1/2-like"/>
</dbReference>
<gene>
    <name evidence="3" type="ORF">ElyMa_002176200</name>
</gene>
<evidence type="ECO:0000259" key="2">
    <source>
        <dbReference type="PROSITE" id="PS50041"/>
    </source>
</evidence>
<dbReference type="EMBL" id="BMAT01004515">
    <property type="protein sequence ID" value="GFR74960.1"/>
    <property type="molecule type" value="Genomic_DNA"/>
</dbReference>
<accession>A0AAV4FRV1</accession>
<proteinExistence type="predicted"/>
<dbReference type="SUPFAM" id="SSF56436">
    <property type="entry name" value="C-type lectin-like"/>
    <property type="match status" value="1"/>
</dbReference>
<organism evidence="3 4">
    <name type="scientific">Elysia marginata</name>
    <dbReference type="NCBI Taxonomy" id="1093978"/>
    <lineage>
        <taxon>Eukaryota</taxon>
        <taxon>Metazoa</taxon>
        <taxon>Spiralia</taxon>
        <taxon>Lophotrochozoa</taxon>
        <taxon>Mollusca</taxon>
        <taxon>Gastropoda</taxon>
        <taxon>Heterobranchia</taxon>
        <taxon>Euthyneura</taxon>
        <taxon>Panpulmonata</taxon>
        <taxon>Sacoglossa</taxon>
        <taxon>Placobranchoidea</taxon>
        <taxon>Plakobranchidae</taxon>
        <taxon>Elysia</taxon>
    </lineage>
</organism>
<dbReference type="Gene3D" id="2.170.300.10">
    <property type="entry name" value="Tie2 ligand-binding domain superfamily"/>
    <property type="match status" value="1"/>
</dbReference>
<dbReference type="GO" id="GO:0005044">
    <property type="term" value="F:scavenger receptor activity"/>
    <property type="evidence" value="ECO:0007669"/>
    <property type="project" value="InterPro"/>
</dbReference>
<dbReference type="PANTHER" id="PTHR24043:SF8">
    <property type="entry name" value="EGF-LIKE DOMAIN-CONTAINING PROTEIN"/>
    <property type="match status" value="1"/>
</dbReference>
<name>A0AAV4FRV1_9GAST</name>
<sequence length="240" mass="26439">MDEMSYSEFSPNLATLIFLSHVMSSSTRVMFCSLIDVLDDKTLARQLFLFSYFQTIIGQTPKGKTSWIGLNISPEGNYRWLDSNEEMKFISQFGIAHEVQTGCGVLGYYGSWIIKKCQTLLPYFCQAETSAAQTVKTTECAHGTYGKNCAKNCSNHCYGNHKKCHHETGRCSSGCAAGYEGSKCDSECRSGTYGQNCSQSCSRHCGGPRQECHHITGGCISGCAAGYEDVKCTSRKNTKM</sequence>
<dbReference type="PROSITE" id="PS50041">
    <property type="entry name" value="C_TYPE_LECTIN_2"/>
    <property type="match status" value="1"/>
</dbReference>
<dbReference type="AlphaFoldDB" id="A0AAV4FRV1"/>
<dbReference type="InterPro" id="IPR001304">
    <property type="entry name" value="C-type_lectin-like"/>
</dbReference>
<keyword evidence="1" id="KW-0245">EGF-like domain</keyword>
<reference evidence="3 4" key="1">
    <citation type="journal article" date="2021" name="Elife">
        <title>Chloroplast acquisition without the gene transfer in kleptoplastic sea slugs, Plakobranchus ocellatus.</title>
        <authorList>
            <person name="Maeda T."/>
            <person name="Takahashi S."/>
            <person name="Yoshida T."/>
            <person name="Shimamura S."/>
            <person name="Takaki Y."/>
            <person name="Nagai Y."/>
            <person name="Toyoda A."/>
            <person name="Suzuki Y."/>
            <person name="Arimoto A."/>
            <person name="Ishii H."/>
            <person name="Satoh N."/>
            <person name="Nishiyama T."/>
            <person name="Hasebe M."/>
            <person name="Maruyama T."/>
            <person name="Minagawa J."/>
            <person name="Obokata J."/>
            <person name="Shigenobu S."/>
        </authorList>
    </citation>
    <scope>NUCLEOTIDE SEQUENCE [LARGE SCALE GENOMIC DNA]</scope>
</reference>
<keyword evidence="4" id="KW-1185">Reference proteome</keyword>
<dbReference type="CDD" id="cd00037">
    <property type="entry name" value="CLECT"/>
    <property type="match status" value="1"/>
</dbReference>
<comment type="caution">
    <text evidence="3">The sequence shown here is derived from an EMBL/GenBank/DDBJ whole genome shotgun (WGS) entry which is preliminary data.</text>
</comment>
<feature type="domain" description="C-type lectin" evidence="2">
    <location>
        <begin position="34"/>
        <end position="126"/>
    </location>
</feature>
<evidence type="ECO:0000313" key="4">
    <source>
        <dbReference type="Proteomes" id="UP000762676"/>
    </source>
</evidence>
<protein>
    <submittedName>
        <fullName evidence="3">Multiple epidermal growth factor-like domains 10</fullName>
    </submittedName>
</protein>
<dbReference type="Proteomes" id="UP000762676">
    <property type="component" value="Unassembled WGS sequence"/>
</dbReference>
<evidence type="ECO:0000256" key="1">
    <source>
        <dbReference type="ARBA" id="ARBA00022536"/>
    </source>
</evidence>
<evidence type="ECO:0000313" key="3">
    <source>
        <dbReference type="EMBL" id="GFR74960.1"/>
    </source>
</evidence>
<dbReference type="InterPro" id="IPR016187">
    <property type="entry name" value="CTDL_fold"/>
</dbReference>
<dbReference type="PANTHER" id="PTHR24043">
    <property type="entry name" value="SCAVENGER RECEPTOR CLASS F"/>
    <property type="match status" value="1"/>
</dbReference>